<comment type="caution">
    <text evidence="6">The sequence shown here is derived from an EMBL/GenBank/DDBJ whole genome shotgun (WGS) entry which is preliminary data.</text>
</comment>
<dbReference type="InterPro" id="IPR020103">
    <property type="entry name" value="PsdUridine_synth_cat_dom_sf"/>
</dbReference>
<dbReference type="EC" id="5.4.99.-" evidence="3"/>
<dbReference type="InterPro" id="IPR036986">
    <property type="entry name" value="S4_RNA-bd_sf"/>
</dbReference>
<gene>
    <name evidence="6" type="ORF">SHI21_11685</name>
</gene>
<evidence type="ECO:0000256" key="4">
    <source>
        <dbReference type="SAM" id="MobiDB-lite"/>
    </source>
</evidence>
<protein>
    <recommendedName>
        <fullName evidence="3">Pseudouridine synthase</fullName>
        <ecNumber evidence="3">5.4.99.-</ecNumber>
    </recommendedName>
</protein>
<sequence>MNDENLENTPLETHEAQGDTSADTAEDFMTFTITNEDREKYKRLDQYLTESAEGYSRTFLKNLFLKDQICVSDDSPNPDLKIELKKMPAAGTIINILVPPMLPSTALPEDIPLEILFEDEHLVVVNKQAGLVTHPAPGNYTGTLVNAVLFHCHDIQGVGDQKRPGIVHRLDKGTSGIMVIAKTQAAHEGLVLLFSTHDIERFYEALVMRNRCQSYGTIEHPIARDPSNRLKMKAFTSRGKRAVTNYKVLDVFEKHVHMEFKLETGRTHQIRVHTADVLKMPIICDYAYGSPNEQFMKLGPDYKELINGYQYPFLHAKVLGFIHPITNARMRFEVPPPEIFQKVLAYSKLKNDALNDL</sequence>
<dbReference type="Proteomes" id="UP001302274">
    <property type="component" value="Unassembled WGS sequence"/>
</dbReference>
<comment type="similarity">
    <text evidence="1 3">Belongs to the pseudouridine synthase RluA family.</text>
</comment>
<dbReference type="NCBIfam" id="TIGR00005">
    <property type="entry name" value="rluA_subfam"/>
    <property type="match status" value="1"/>
</dbReference>
<evidence type="ECO:0000256" key="2">
    <source>
        <dbReference type="ARBA" id="ARBA00023235"/>
    </source>
</evidence>
<keyword evidence="2 3" id="KW-0413">Isomerase</keyword>
<name>A0ABU5VUZ0_9BACT</name>
<proteinExistence type="inferred from homology"/>
<dbReference type="SUPFAM" id="SSF55120">
    <property type="entry name" value="Pseudouridine synthase"/>
    <property type="match status" value="1"/>
</dbReference>
<dbReference type="PROSITE" id="PS01129">
    <property type="entry name" value="PSI_RLU"/>
    <property type="match status" value="1"/>
</dbReference>
<dbReference type="InterPro" id="IPR050188">
    <property type="entry name" value="RluA_PseudoU_synthase"/>
</dbReference>
<organism evidence="6 7">
    <name type="scientific">Bacteriovorax antarcticus</name>
    <dbReference type="NCBI Taxonomy" id="3088717"/>
    <lineage>
        <taxon>Bacteria</taxon>
        <taxon>Pseudomonadati</taxon>
        <taxon>Bdellovibrionota</taxon>
        <taxon>Bacteriovoracia</taxon>
        <taxon>Bacteriovoracales</taxon>
        <taxon>Bacteriovoracaceae</taxon>
        <taxon>Bacteriovorax</taxon>
    </lineage>
</organism>
<dbReference type="PANTHER" id="PTHR21600:SF44">
    <property type="entry name" value="RIBOSOMAL LARGE SUBUNIT PSEUDOURIDINE SYNTHASE D"/>
    <property type="match status" value="1"/>
</dbReference>
<dbReference type="EMBL" id="JAYGJQ010000002">
    <property type="protein sequence ID" value="MEA9356874.1"/>
    <property type="molecule type" value="Genomic_DNA"/>
</dbReference>
<comment type="function">
    <text evidence="3">Responsible for synthesis of pseudouridine from uracil.</text>
</comment>
<comment type="catalytic activity">
    <reaction evidence="3">
        <text>a uridine in RNA = a pseudouridine in RNA</text>
        <dbReference type="Rhea" id="RHEA:48348"/>
        <dbReference type="Rhea" id="RHEA-COMP:12068"/>
        <dbReference type="Rhea" id="RHEA-COMP:12069"/>
        <dbReference type="ChEBI" id="CHEBI:65314"/>
        <dbReference type="ChEBI" id="CHEBI:65315"/>
    </reaction>
</comment>
<evidence type="ECO:0000256" key="3">
    <source>
        <dbReference type="RuleBase" id="RU362028"/>
    </source>
</evidence>
<evidence type="ECO:0000313" key="6">
    <source>
        <dbReference type="EMBL" id="MEA9356874.1"/>
    </source>
</evidence>
<dbReference type="CDD" id="cd02869">
    <property type="entry name" value="PseudoU_synth_RluA_like"/>
    <property type="match status" value="1"/>
</dbReference>
<reference evidence="6 7" key="1">
    <citation type="submission" date="2023-11" db="EMBL/GenBank/DDBJ databases">
        <title>A Novel Polar Bacteriovorax (B. antarcticus) Isolated from the Biocrust in Antarctica.</title>
        <authorList>
            <person name="Mun W."/>
            <person name="Choi S.Y."/>
            <person name="Mitchell R.J."/>
        </authorList>
    </citation>
    <scope>NUCLEOTIDE SEQUENCE [LARGE SCALE GENOMIC DNA]</scope>
    <source>
        <strain evidence="6 7">PP10</strain>
    </source>
</reference>
<evidence type="ECO:0000259" key="5">
    <source>
        <dbReference type="Pfam" id="PF00849"/>
    </source>
</evidence>
<evidence type="ECO:0000256" key="1">
    <source>
        <dbReference type="ARBA" id="ARBA00010876"/>
    </source>
</evidence>
<feature type="region of interest" description="Disordered" evidence="4">
    <location>
        <begin position="1"/>
        <end position="25"/>
    </location>
</feature>
<feature type="domain" description="Pseudouridine synthase RsuA/RluA-like" evidence="5">
    <location>
        <begin position="121"/>
        <end position="275"/>
    </location>
</feature>
<dbReference type="Gene3D" id="3.30.2350.10">
    <property type="entry name" value="Pseudouridine synthase"/>
    <property type="match status" value="1"/>
</dbReference>
<dbReference type="InterPro" id="IPR006225">
    <property type="entry name" value="PsdUridine_synth_RluC/D"/>
</dbReference>
<dbReference type="InterPro" id="IPR006145">
    <property type="entry name" value="PsdUridine_synth_RsuA/RluA"/>
</dbReference>
<dbReference type="RefSeq" id="WP_323576769.1">
    <property type="nucleotide sequence ID" value="NZ_JAYGJQ010000002.1"/>
</dbReference>
<evidence type="ECO:0000313" key="7">
    <source>
        <dbReference type="Proteomes" id="UP001302274"/>
    </source>
</evidence>
<dbReference type="PANTHER" id="PTHR21600">
    <property type="entry name" value="MITOCHONDRIAL RNA PSEUDOURIDINE SYNTHASE"/>
    <property type="match status" value="1"/>
</dbReference>
<dbReference type="InterPro" id="IPR006224">
    <property type="entry name" value="PsdUridine_synth_RluA-like_CS"/>
</dbReference>
<keyword evidence="7" id="KW-1185">Reference proteome</keyword>
<dbReference type="Pfam" id="PF00849">
    <property type="entry name" value="PseudoU_synth_2"/>
    <property type="match status" value="1"/>
</dbReference>
<accession>A0ABU5VUZ0</accession>
<dbReference type="Gene3D" id="3.10.290.10">
    <property type="entry name" value="RNA-binding S4 domain"/>
    <property type="match status" value="1"/>
</dbReference>